<evidence type="ECO:0000313" key="2">
    <source>
        <dbReference type="EMBL" id="KAG2828631.1"/>
    </source>
</evidence>
<evidence type="ECO:0000313" key="7">
    <source>
        <dbReference type="Proteomes" id="UP000735874"/>
    </source>
</evidence>
<evidence type="ECO:0000313" key="6">
    <source>
        <dbReference type="EMBL" id="KAG3208248.1"/>
    </source>
</evidence>
<comment type="caution">
    <text evidence="2">The sequence shown here is derived from an EMBL/GenBank/DDBJ whole genome shotgun (WGS) entry which is preliminary data.</text>
</comment>
<feature type="region of interest" description="Disordered" evidence="1">
    <location>
        <begin position="1"/>
        <end position="33"/>
    </location>
</feature>
<evidence type="ECO:0000256" key="1">
    <source>
        <dbReference type="SAM" id="MobiDB-lite"/>
    </source>
</evidence>
<dbReference type="AlphaFoldDB" id="A0A8T0Y5L9"/>
<protein>
    <submittedName>
        <fullName evidence="2">Uncharacterized protein</fullName>
    </submittedName>
</protein>
<dbReference type="EMBL" id="RCMG01001386">
    <property type="protein sequence ID" value="KAG2828631.1"/>
    <property type="molecule type" value="Genomic_DNA"/>
</dbReference>
<dbReference type="EMBL" id="RCMV01001516">
    <property type="protein sequence ID" value="KAG3208248.1"/>
    <property type="molecule type" value="Genomic_DNA"/>
</dbReference>
<accession>A0A8T0Y5L9</accession>
<organism evidence="2 7">
    <name type="scientific">Phytophthora cactorum</name>
    <dbReference type="NCBI Taxonomy" id="29920"/>
    <lineage>
        <taxon>Eukaryota</taxon>
        <taxon>Sar</taxon>
        <taxon>Stramenopiles</taxon>
        <taxon>Oomycota</taxon>
        <taxon>Peronosporomycetes</taxon>
        <taxon>Peronosporales</taxon>
        <taxon>Peronosporaceae</taxon>
        <taxon>Phytophthora</taxon>
    </lineage>
</organism>
<gene>
    <name evidence="2" type="ORF">PC113_g21430</name>
    <name evidence="3" type="ORF">PC115_g21236</name>
    <name evidence="4" type="ORF">PC117_g23620</name>
    <name evidence="5" type="ORF">PC118_g21303</name>
    <name evidence="6" type="ORF">PC129_g20723</name>
</gene>
<dbReference type="EMBL" id="RCML01001428">
    <property type="protein sequence ID" value="KAG2962677.1"/>
    <property type="molecule type" value="Genomic_DNA"/>
</dbReference>
<dbReference type="Proteomes" id="UP000735874">
    <property type="component" value="Unassembled WGS sequence"/>
</dbReference>
<evidence type="ECO:0000313" key="4">
    <source>
        <dbReference type="EMBL" id="KAG2893988.1"/>
    </source>
</evidence>
<sequence length="33" mass="3882">MVTFAFSEDEPLQRREQSAGKAMQVYRRKEVGH</sequence>
<reference evidence="2" key="1">
    <citation type="submission" date="2018-10" db="EMBL/GenBank/DDBJ databases">
        <title>Effector identification in a new, highly contiguous assembly of the strawberry crown rot pathogen Phytophthora cactorum.</title>
        <authorList>
            <person name="Armitage A.D."/>
            <person name="Nellist C.F."/>
            <person name="Bates H."/>
            <person name="Vickerstaff R.J."/>
            <person name="Harrison R.J."/>
        </authorList>
    </citation>
    <scope>NUCLEOTIDE SEQUENCE</scope>
    <source>
        <strain evidence="2">15-7</strain>
        <strain evidence="3">4032</strain>
        <strain evidence="4">4040</strain>
        <strain evidence="5">P415</strain>
        <strain evidence="6">P421</strain>
    </source>
</reference>
<dbReference type="Proteomes" id="UP000697107">
    <property type="component" value="Unassembled WGS sequence"/>
</dbReference>
<dbReference type="Proteomes" id="UP000760860">
    <property type="component" value="Unassembled WGS sequence"/>
</dbReference>
<dbReference type="Proteomes" id="UP000774804">
    <property type="component" value="Unassembled WGS sequence"/>
</dbReference>
<dbReference type="Proteomes" id="UP000736787">
    <property type="component" value="Unassembled WGS sequence"/>
</dbReference>
<evidence type="ECO:0000313" key="3">
    <source>
        <dbReference type="EMBL" id="KAG2884771.1"/>
    </source>
</evidence>
<evidence type="ECO:0000313" key="5">
    <source>
        <dbReference type="EMBL" id="KAG2962677.1"/>
    </source>
</evidence>
<name>A0A8T0Y5L9_9STRA</name>
<dbReference type="EMBL" id="RCMK01001455">
    <property type="protein sequence ID" value="KAG2893988.1"/>
    <property type="molecule type" value="Genomic_DNA"/>
</dbReference>
<proteinExistence type="predicted"/>
<dbReference type="EMBL" id="RCMI01001471">
    <property type="protein sequence ID" value="KAG2884771.1"/>
    <property type="molecule type" value="Genomic_DNA"/>
</dbReference>